<gene>
    <name evidence="1" type="ORF">SAMN05421543_1157</name>
</gene>
<dbReference type="AlphaFoldDB" id="A0A1I7KBQ1"/>
<reference evidence="2" key="1">
    <citation type="submission" date="2016-10" db="EMBL/GenBank/DDBJ databases">
        <authorList>
            <person name="Varghese N."/>
        </authorList>
    </citation>
    <scope>NUCLEOTIDE SEQUENCE [LARGE SCALE GENOMIC DNA]</scope>
    <source>
        <strain evidence="2">DSM 17980</strain>
    </source>
</reference>
<protein>
    <submittedName>
        <fullName evidence="1">Uncharacterized protein</fullName>
    </submittedName>
</protein>
<dbReference type="EMBL" id="FPBV01000015">
    <property type="protein sequence ID" value="SFU94829.1"/>
    <property type="molecule type" value="Genomic_DNA"/>
</dbReference>
<accession>A0A1I7KBQ1</accession>
<evidence type="ECO:0000313" key="1">
    <source>
        <dbReference type="EMBL" id="SFU94829.1"/>
    </source>
</evidence>
<proteinExistence type="predicted"/>
<dbReference type="Proteomes" id="UP000183508">
    <property type="component" value="Unassembled WGS sequence"/>
</dbReference>
<dbReference type="RefSeq" id="WP_074953873.1">
    <property type="nucleotide sequence ID" value="NZ_FPBV01000015.1"/>
</dbReference>
<evidence type="ECO:0000313" key="2">
    <source>
        <dbReference type="Proteomes" id="UP000183508"/>
    </source>
</evidence>
<name>A0A1I7KBQ1_9BACL</name>
<sequence length="61" mass="6858">MDIKQFNNAIEDIKESLSLNTQPGTGMGFVVKASVLRALAEFRFNGKEVVIDQKNEYLKPN</sequence>
<keyword evidence="2" id="KW-1185">Reference proteome</keyword>
<organism evidence="1 2">
    <name type="scientific">Alicyclobacillus macrosporangiidus</name>
    <dbReference type="NCBI Taxonomy" id="392015"/>
    <lineage>
        <taxon>Bacteria</taxon>
        <taxon>Bacillati</taxon>
        <taxon>Bacillota</taxon>
        <taxon>Bacilli</taxon>
        <taxon>Bacillales</taxon>
        <taxon>Alicyclobacillaceae</taxon>
        <taxon>Alicyclobacillus</taxon>
    </lineage>
</organism>